<name>A0ABX6QX09_9VIBR</name>
<reference evidence="1 2" key="1">
    <citation type="journal article" date="2020" name="J. Nat. Prod.">
        <title>Genomics-Metabolomics Profiling Disclosed Marine Vibrio spartinae 3.6 as a Producer of a New Branched Side Chain Prodigiosin.</title>
        <authorList>
            <person name="Vitale G.A."/>
            <person name="Sciarretta M."/>
            <person name="Palma Esposito F."/>
            <person name="January G.G."/>
            <person name="Giaccio M."/>
            <person name="Bunk B."/>
            <person name="Sproer C."/>
            <person name="Bajerski F."/>
            <person name="Power D."/>
            <person name="Festa C."/>
            <person name="Monti M.C."/>
            <person name="D'Auria M.V."/>
            <person name="de Pascale D."/>
        </authorList>
    </citation>
    <scope>NUCLEOTIDE SEQUENCE [LARGE SCALE GENOMIC DNA]</scope>
    <source>
        <strain evidence="1 2">3.6</strain>
    </source>
</reference>
<organism evidence="1 2">
    <name type="scientific">Vibrio spartinae</name>
    <dbReference type="NCBI Taxonomy" id="1918945"/>
    <lineage>
        <taxon>Bacteria</taxon>
        <taxon>Pseudomonadati</taxon>
        <taxon>Pseudomonadota</taxon>
        <taxon>Gammaproteobacteria</taxon>
        <taxon>Vibrionales</taxon>
        <taxon>Vibrionaceae</taxon>
        <taxon>Vibrio</taxon>
    </lineage>
</organism>
<keyword evidence="2" id="KW-1185">Reference proteome</keyword>
<proteinExistence type="predicted"/>
<evidence type="ECO:0000313" key="2">
    <source>
        <dbReference type="Proteomes" id="UP000515264"/>
    </source>
</evidence>
<dbReference type="Proteomes" id="UP000515264">
    <property type="component" value="Chromosome 1"/>
</dbReference>
<gene>
    <name evidence="1" type="ORF">Vspart_00911</name>
</gene>
<protein>
    <submittedName>
        <fullName evidence="1">Uncharacterized protein</fullName>
    </submittedName>
</protein>
<accession>A0ABX6QX09</accession>
<sequence>MHLKVFYLDQKTEADASVFINIDSRCRTNDLSISIQYPAIASLKFKT</sequence>
<evidence type="ECO:0000313" key="1">
    <source>
        <dbReference type="EMBL" id="QMV13672.1"/>
    </source>
</evidence>
<dbReference type="EMBL" id="CP046268">
    <property type="protein sequence ID" value="QMV13672.1"/>
    <property type="molecule type" value="Genomic_DNA"/>
</dbReference>